<evidence type="ECO:0000256" key="1">
    <source>
        <dbReference type="ARBA" id="ARBA00004651"/>
    </source>
</evidence>
<feature type="transmembrane region" description="Helical" evidence="7">
    <location>
        <begin position="244"/>
        <end position="262"/>
    </location>
</feature>
<dbReference type="GO" id="GO:0098797">
    <property type="term" value="C:plasma membrane protein complex"/>
    <property type="evidence" value="ECO:0007669"/>
    <property type="project" value="TreeGrafter"/>
</dbReference>
<evidence type="ECO:0000256" key="5">
    <source>
        <dbReference type="ARBA" id="ARBA00022989"/>
    </source>
</evidence>
<evidence type="ECO:0000256" key="4">
    <source>
        <dbReference type="ARBA" id="ARBA00022692"/>
    </source>
</evidence>
<reference evidence="9 10" key="1">
    <citation type="submission" date="2017-01" db="EMBL/GenBank/DDBJ databases">
        <title>Novel large sulfur bacteria in the metagenomes of groundwater-fed chemosynthetic microbial mats in the Lake Huron basin.</title>
        <authorList>
            <person name="Sharrar A.M."/>
            <person name="Flood B.E."/>
            <person name="Bailey J.V."/>
            <person name="Jones D.S."/>
            <person name="Biddanda B."/>
            <person name="Ruberg S.A."/>
            <person name="Marcus D.N."/>
            <person name="Dick G.J."/>
        </authorList>
    </citation>
    <scope>NUCLEOTIDE SEQUENCE [LARGE SCALE GENOMIC DNA]</scope>
    <source>
        <strain evidence="9">A7</strain>
    </source>
</reference>
<dbReference type="AlphaFoldDB" id="A0A1W9KT30"/>
<evidence type="ECO:0000256" key="6">
    <source>
        <dbReference type="ARBA" id="ARBA00023136"/>
    </source>
</evidence>
<dbReference type="Pfam" id="PF02687">
    <property type="entry name" value="FtsX"/>
    <property type="match status" value="1"/>
</dbReference>
<dbReference type="InterPro" id="IPR051447">
    <property type="entry name" value="Lipoprotein-release_system"/>
</dbReference>
<keyword evidence="5 7" id="KW-1133">Transmembrane helix</keyword>
<dbReference type="PANTHER" id="PTHR30489">
    <property type="entry name" value="LIPOPROTEIN-RELEASING SYSTEM TRANSMEMBRANE PROTEIN LOLE"/>
    <property type="match status" value="1"/>
</dbReference>
<dbReference type="InterPro" id="IPR003838">
    <property type="entry name" value="ABC3_permease_C"/>
</dbReference>
<accession>A0A1W9KT30</accession>
<gene>
    <name evidence="9" type="ORF">BWK72_13270</name>
</gene>
<feature type="transmembrane region" description="Helical" evidence="7">
    <location>
        <begin position="299"/>
        <end position="324"/>
    </location>
</feature>
<proteinExistence type="inferred from homology"/>
<comment type="subcellular location">
    <subcellularLocation>
        <location evidence="1">Cell membrane</location>
        <topology evidence="1">Multi-pass membrane protein</topology>
    </subcellularLocation>
</comment>
<evidence type="ECO:0000313" key="9">
    <source>
        <dbReference type="EMBL" id="OQW87498.1"/>
    </source>
</evidence>
<evidence type="ECO:0000256" key="3">
    <source>
        <dbReference type="ARBA" id="ARBA00022475"/>
    </source>
</evidence>
<name>A0A1W9KT30_9BURK</name>
<feature type="transmembrane region" description="Helical" evidence="7">
    <location>
        <begin position="27"/>
        <end position="50"/>
    </location>
</feature>
<evidence type="ECO:0000313" key="10">
    <source>
        <dbReference type="Proteomes" id="UP000192505"/>
    </source>
</evidence>
<dbReference type="Proteomes" id="UP000192505">
    <property type="component" value="Unassembled WGS sequence"/>
</dbReference>
<dbReference type="GO" id="GO:0044874">
    <property type="term" value="P:lipoprotein localization to outer membrane"/>
    <property type="evidence" value="ECO:0007669"/>
    <property type="project" value="TreeGrafter"/>
</dbReference>
<keyword evidence="3" id="KW-1003">Cell membrane</keyword>
<dbReference type="EMBL" id="MTEI01000008">
    <property type="protein sequence ID" value="OQW87498.1"/>
    <property type="molecule type" value="Genomic_DNA"/>
</dbReference>
<keyword evidence="6 7" id="KW-0472">Membrane</keyword>
<evidence type="ECO:0000259" key="8">
    <source>
        <dbReference type="Pfam" id="PF02687"/>
    </source>
</evidence>
<keyword evidence="4 7" id="KW-0812">Transmembrane</keyword>
<sequence length="381" mass="42038">MQHWFNRQRYLIDYTVAAMARQRGKNLGLWLIYTTLIFVLASVILLGSALRHEAAQVFQGSPDVVAQGLRMGRHDMSHAADIEKLQALRGAPRVEGRLWGYLYDTSSAANYTLQVPSPHEPQYALQDGEAIIGEGVARLRKVSVGRQIYLVSPAGPFLNLKVKAILPEATALVSSDLVLVSDADFRRFFQLGTDEFTDIAVFVRNPKEITKVSEKVTIALRQHRVITKNDVLRTYEAVFSWREGLLLALLSGAVLAFGILAFDKASGLSAQEKRDIGILKAIGWDTGDIVRMKLWEAMLISLTAFLAGFALAYAHVFFFSAPLLEAVLKGWSTLYPRVALTPSIDGLQIATLALLTVLPYLAAIVVPVWRSASADPDAVMR</sequence>
<evidence type="ECO:0000256" key="2">
    <source>
        <dbReference type="ARBA" id="ARBA00005236"/>
    </source>
</evidence>
<feature type="transmembrane region" description="Helical" evidence="7">
    <location>
        <begin position="344"/>
        <end position="366"/>
    </location>
</feature>
<comment type="caution">
    <text evidence="9">The sequence shown here is derived from an EMBL/GenBank/DDBJ whole genome shotgun (WGS) entry which is preliminary data.</text>
</comment>
<comment type="similarity">
    <text evidence="2">Belongs to the ABC-4 integral membrane protein family. LolC/E subfamily.</text>
</comment>
<dbReference type="PANTHER" id="PTHR30489:SF0">
    <property type="entry name" value="LIPOPROTEIN-RELEASING SYSTEM TRANSMEMBRANE PROTEIN LOLE"/>
    <property type="match status" value="1"/>
</dbReference>
<protein>
    <submittedName>
        <fullName evidence="9">ABC transporter permease</fullName>
    </submittedName>
</protein>
<organism evidence="9 10">
    <name type="scientific">Rhodoferax ferrireducens</name>
    <dbReference type="NCBI Taxonomy" id="192843"/>
    <lineage>
        <taxon>Bacteria</taxon>
        <taxon>Pseudomonadati</taxon>
        <taxon>Pseudomonadota</taxon>
        <taxon>Betaproteobacteria</taxon>
        <taxon>Burkholderiales</taxon>
        <taxon>Comamonadaceae</taxon>
        <taxon>Rhodoferax</taxon>
    </lineage>
</organism>
<feature type="domain" description="ABC3 transporter permease C-terminal" evidence="8">
    <location>
        <begin position="270"/>
        <end position="375"/>
    </location>
</feature>
<evidence type="ECO:0000256" key="7">
    <source>
        <dbReference type="SAM" id="Phobius"/>
    </source>
</evidence>